<proteinExistence type="predicted"/>
<dbReference type="EMBL" id="JACHIH010000007">
    <property type="protein sequence ID" value="MBB5046880.1"/>
    <property type="molecule type" value="Genomic_DNA"/>
</dbReference>
<evidence type="ECO:0000313" key="1">
    <source>
        <dbReference type="EMBL" id="MBB5046880.1"/>
    </source>
</evidence>
<dbReference type="RefSeq" id="WP_184256204.1">
    <property type="nucleotide sequence ID" value="NZ_JACHIH010000007.1"/>
</dbReference>
<dbReference type="AlphaFoldDB" id="A0A7W8DYI5"/>
<evidence type="ECO:0000313" key="2">
    <source>
        <dbReference type="Proteomes" id="UP000542353"/>
    </source>
</evidence>
<name>A0A7W8DYI5_9BRAD</name>
<protein>
    <submittedName>
        <fullName evidence="1">Uncharacterized protein</fullName>
    </submittedName>
</protein>
<organism evidence="1 2">
    <name type="scientific">Rhodopseudomonas rhenobacensis</name>
    <dbReference type="NCBI Taxonomy" id="87461"/>
    <lineage>
        <taxon>Bacteria</taxon>
        <taxon>Pseudomonadati</taxon>
        <taxon>Pseudomonadota</taxon>
        <taxon>Alphaproteobacteria</taxon>
        <taxon>Hyphomicrobiales</taxon>
        <taxon>Nitrobacteraceae</taxon>
        <taxon>Rhodopseudomonas</taxon>
    </lineage>
</organism>
<keyword evidence="2" id="KW-1185">Reference proteome</keyword>
<reference evidence="1 2" key="1">
    <citation type="submission" date="2020-08" db="EMBL/GenBank/DDBJ databases">
        <title>Genomic Encyclopedia of Type Strains, Phase IV (KMG-IV): sequencing the most valuable type-strain genomes for metagenomic binning, comparative biology and taxonomic classification.</title>
        <authorList>
            <person name="Goeker M."/>
        </authorList>
    </citation>
    <scope>NUCLEOTIDE SEQUENCE [LARGE SCALE GENOMIC DNA]</scope>
    <source>
        <strain evidence="1 2">DSM 12706</strain>
    </source>
</reference>
<accession>A0A7W8DYI5</accession>
<gene>
    <name evidence="1" type="ORF">HNR60_001629</name>
</gene>
<sequence length="60" mass="6508">MIERALLTETLAAEALGRIDAATGALVPPLHPSTTYQRGADNCYPQGRVYSRLRRGQIPA</sequence>
<dbReference type="Proteomes" id="UP000542353">
    <property type="component" value="Unassembled WGS sequence"/>
</dbReference>
<comment type="caution">
    <text evidence="1">The sequence shown here is derived from an EMBL/GenBank/DDBJ whole genome shotgun (WGS) entry which is preliminary data.</text>
</comment>